<dbReference type="FunFam" id="2.40.37.10:FF:000005">
    <property type="entry name" value="Ornithine decarboxylase"/>
    <property type="match status" value="1"/>
</dbReference>
<dbReference type="GO" id="GO:0004586">
    <property type="term" value="F:ornithine decarboxylase activity"/>
    <property type="evidence" value="ECO:0007669"/>
    <property type="project" value="UniProtKB-EC"/>
</dbReference>
<evidence type="ECO:0000256" key="6">
    <source>
        <dbReference type="ARBA" id="ARBA00034115"/>
    </source>
</evidence>
<dbReference type="InterPro" id="IPR029066">
    <property type="entry name" value="PLP-binding_barrel"/>
</dbReference>
<dbReference type="PANTHER" id="PTHR11482:SF6">
    <property type="entry name" value="ORNITHINE DECARBOXYLASE 1-RELATED"/>
    <property type="match status" value="1"/>
</dbReference>
<dbReference type="EMBL" id="CAJFCJ010000019">
    <property type="protein sequence ID" value="CAD5122863.1"/>
    <property type="molecule type" value="Genomic_DNA"/>
</dbReference>
<evidence type="ECO:0000256" key="9">
    <source>
        <dbReference type="ARBA" id="ARBA00046672"/>
    </source>
</evidence>
<comment type="subunit">
    <text evidence="9">Homodimer. Only the dimer is catalytically active, as the active sites are constructed of residues from both monomers.</text>
</comment>
<dbReference type="PROSITE" id="PS00878">
    <property type="entry name" value="ODR_DC_2_1"/>
    <property type="match status" value="1"/>
</dbReference>
<dbReference type="PRINTS" id="PR01179">
    <property type="entry name" value="ODADCRBXLASE"/>
</dbReference>
<keyword evidence="3 11" id="KW-0663">Pyridoxal phosphate</keyword>
<comment type="function">
    <text evidence="8">Catalyzes the first and rate-limiting step of polyamine biosynthesis that converts ornithine into putrescine, which is the precursor for the polyamines, spermidine and spermine. Polyamines are essential for cell proliferation and are implicated in cellular processes, ranging from DNA replication to apoptosis.</text>
</comment>
<dbReference type="InterPro" id="IPR002433">
    <property type="entry name" value="Orn_de-COase"/>
</dbReference>
<feature type="domain" description="Orn/DAP/Arg decarboxylase 2 N-terminal" evidence="12">
    <location>
        <begin position="37"/>
        <end position="273"/>
    </location>
</feature>
<evidence type="ECO:0000256" key="1">
    <source>
        <dbReference type="ARBA" id="ARBA00001933"/>
    </source>
</evidence>
<dbReference type="GO" id="GO:0033387">
    <property type="term" value="P:putrescine biosynthetic process from arginine, via ornithine"/>
    <property type="evidence" value="ECO:0007669"/>
    <property type="project" value="TreeGrafter"/>
</dbReference>
<dbReference type="InterPro" id="IPR009006">
    <property type="entry name" value="Ala_racemase/Decarboxylase_C"/>
</dbReference>
<evidence type="ECO:0000256" key="4">
    <source>
        <dbReference type="ARBA" id="ARBA00023115"/>
    </source>
</evidence>
<evidence type="ECO:0000256" key="7">
    <source>
        <dbReference type="ARBA" id="ARBA00034138"/>
    </source>
</evidence>
<organism evidence="13 14">
    <name type="scientific">Dimorphilus gyrociliatus</name>
    <dbReference type="NCBI Taxonomy" id="2664684"/>
    <lineage>
        <taxon>Eukaryota</taxon>
        <taxon>Metazoa</taxon>
        <taxon>Spiralia</taxon>
        <taxon>Lophotrochozoa</taxon>
        <taxon>Annelida</taxon>
        <taxon>Polychaeta</taxon>
        <taxon>Polychaeta incertae sedis</taxon>
        <taxon>Dinophilidae</taxon>
        <taxon>Dimorphilus</taxon>
    </lineage>
</organism>
<dbReference type="OrthoDB" id="5034579at2759"/>
<dbReference type="Pfam" id="PF02784">
    <property type="entry name" value="Orn_Arg_deC_N"/>
    <property type="match status" value="1"/>
</dbReference>
<keyword evidence="4" id="KW-0620">Polyamine biosynthesis</keyword>
<evidence type="ECO:0000256" key="10">
    <source>
        <dbReference type="ARBA" id="ARBA00049127"/>
    </source>
</evidence>
<dbReference type="SUPFAM" id="SSF50621">
    <property type="entry name" value="Alanine racemase C-terminal domain-like"/>
    <property type="match status" value="1"/>
</dbReference>
<evidence type="ECO:0000256" key="2">
    <source>
        <dbReference type="ARBA" id="ARBA00008872"/>
    </source>
</evidence>
<dbReference type="GO" id="GO:0005737">
    <property type="term" value="C:cytoplasm"/>
    <property type="evidence" value="ECO:0007669"/>
    <property type="project" value="TreeGrafter"/>
</dbReference>
<dbReference type="EC" id="4.1.1.17" evidence="7"/>
<evidence type="ECO:0000256" key="5">
    <source>
        <dbReference type="ARBA" id="ARBA00023239"/>
    </source>
</evidence>
<dbReference type="InterPro" id="IPR022653">
    <property type="entry name" value="De-COase2_pyr-phos_BS"/>
</dbReference>
<accession>A0A7I8W5A5</accession>
<evidence type="ECO:0000256" key="8">
    <source>
        <dbReference type="ARBA" id="ARBA00037173"/>
    </source>
</evidence>
<protein>
    <recommendedName>
        <fullName evidence="7">ornithine decarboxylase</fullName>
        <ecNumber evidence="7">4.1.1.17</ecNumber>
    </recommendedName>
</protein>
<name>A0A7I8W5A5_9ANNE</name>
<dbReference type="InterPro" id="IPR000183">
    <property type="entry name" value="Orn/DAP/Arg_de-COase"/>
</dbReference>
<comment type="pathway">
    <text evidence="6">Amine and polyamine biosynthesis; putrescine biosynthesis via L-ornithine pathway; putrescine from L-ornithine: step 1/1.</text>
</comment>
<dbReference type="SUPFAM" id="SSF51419">
    <property type="entry name" value="PLP-binding barrel"/>
    <property type="match status" value="1"/>
</dbReference>
<comment type="similarity">
    <text evidence="2">Belongs to the Orn/Lys/Arg decarboxylase class-II family.</text>
</comment>
<dbReference type="AlphaFoldDB" id="A0A7I8W5A5"/>
<feature type="modified residue" description="N6-(pyridoxal phosphate)lysine" evidence="11">
    <location>
        <position position="60"/>
    </location>
</feature>
<evidence type="ECO:0000256" key="11">
    <source>
        <dbReference type="PIRSR" id="PIRSR600183-50"/>
    </source>
</evidence>
<evidence type="ECO:0000313" key="14">
    <source>
        <dbReference type="Proteomes" id="UP000549394"/>
    </source>
</evidence>
<comment type="catalytic activity">
    <reaction evidence="10">
        <text>L-ornithine + H(+) = putrescine + CO2</text>
        <dbReference type="Rhea" id="RHEA:22964"/>
        <dbReference type="ChEBI" id="CHEBI:15378"/>
        <dbReference type="ChEBI" id="CHEBI:16526"/>
        <dbReference type="ChEBI" id="CHEBI:46911"/>
        <dbReference type="ChEBI" id="CHEBI:326268"/>
        <dbReference type="EC" id="4.1.1.17"/>
    </reaction>
</comment>
<evidence type="ECO:0000313" key="13">
    <source>
        <dbReference type="EMBL" id="CAD5122863.1"/>
    </source>
</evidence>
<dbReference type="PANTHER" id="PTHR11482">
    <property type="entry name" value="ARGININE/DIAMINOPIMELATE/ORNITHINE DECARBOXYLASE"/>
    <property type="match status" value="1"/>
</dbReference>
<comment type="cofactor">
    <cofactor evidence="1 11">
        <name>pyridoxal 5'-phosphate</name>
        <dbReference type="ChEBI" id="CHEBI:597326"/>
    </cofactor>
</comment>
<comment type="caution">
    <text evidence="13">The sequence shown here is derived from an EMBL/GenBank/DDBJ whole genome shotgun (WGS) entry which is preliminary data.</text>
</comment>
<reference evidence="13 14" key="1">
    <citation type="submission" date="2020-08" db="EMBL/GenBank/DDBJ databases">
        <authorList>
            <person name="Hejnol A."/>
        </authorList>
    </citation>
    <scope>NUCLEOTIDE SEQUENCE [LARGE SCALE GENOMIC DNA]</scope>
</reference>
<dbReference type="Proteomes" id="UP000549394">
    <property type="component" value="Unassembled WGS sequence"/>
</dbReference>
<dbReference type="Gene3D" id="3.20.20.10">
    <property type="entry name" value="Alanine racemase"/>
    <property type="match status" value="1"/>
</dbReference>
<dbReference type="FunFam" id="3.20.20.10:FF:000005">
    <property type="entry name" value="Ornithine decarboxylase"/>
    <property type="match status" value="1"/>
</dbReference>
<feature type="active site" description="Proton donor" evidence="11">
    <location>
        <position position="341"/>
    </location>
</feature>
<keyword evidence="14" id="KW-1185">Reference proteome</keyword>
<dbReference type="PRINTS" id="PR01182">
    <property type="entry name" value="ORNDCRBXLASE"/>
</dbReference>
<proteinExistence type="inferred from homology"/>
<gene>
    <name evidence="13" type="ORF">DGYR_LOCUS10613</name>
</gene>
<evidence type="ECO:0000256" key="3">
    <source>
        <dbReference type="ARBA" id="ARBA00022898"/>
    </source>
</evidence>
<dbReference type="InterPro" id="IPR022644">
    <property type="entry name" value="De-COase2_N"/>
</dbReference>
<dbReference type="Gene3D" id="2.40.37.10">
    <property type="entry name" value="Lyase, Ornithine Decarboxylase, Chain A, domain 1"/>
    <property type="match status" value="1"/>
</dbReference>
<evidence type="ECO:0000259" key="12">
    <source>
        <dbReference type="Pfam" id="PF02784"/>
    </source>
</evidence>
<dbReference type="CDD" id="cd00622">
    <property type="entry name" value="PLPDE_III_ODC"/>
    <property type="match status" value="1"/>
</dbReference>
<keyword evidence="5" id="KW-0456">Lyase</keyword>
<sequence length="418" mass="46670">MKCNYMTDVQIVDDVEEVIAEKMKNDSEDAFFVADLSDVVRKLDKWKRLLPRVDPHYAVKCNDDISILSMMVSLGMGFDCASKAEIERIIGLNVDPSRIIYANPCKQNSHIRMAAKNGVSLTTFDNEEELYKIAKVHPECQLVLRILPPDDIKAQCQLGMKYGAHPKNWEQLLLKAKELKLNVVGVSFHVGSGCYEAKAFSAAVRMAHDAFCLAKTLGFEFNLLDIGGGFPGHVGAPITFEEIVSDLKPTLDELFPEESGIRIIAEPGRYFVASALTLVVNVIAKRETENEQGEKSIMYYVNDGVYGSFNCLLYDHAVVTPEFKQDYTGIKHDSSVWGPTCDGLDCLNERIRLPELFVGDWLVYKNMGAYTMCAASNFNGMPKPNLFYVVLNGIYKKLKNPTLVDNLSPRTPLIAVKA</sequence>